<dbReference type="AlphaFoldDB" id="A0A0N0XI40"/>
<feature type="transmembrane region" description="Helical" evidence="1">
    <location>
        <begin position="12"/>
        <end position="32"/>
    </location>
</feature>
<feature type="transmembrane region" description="Helical" evidence="1">
    <location>
        <begin position="199"/>
        <end position="220"/>
    </location>
</feature>
<sequence length="221" mass="24296">MARLHHYFHARPRLLVAVAAGVITYALLDFAINQDTLTSVLCGWNVTSWLYLAVQWFHMLQADPERIRRVAKLQDESAATVLTILSLGSAASLIAIMLELSGVKDLTGMARVLHLALTGATLAGSWLLIATSFTNHYAHMYYGGDGEAPQRHLVFPDKIAEPKYWDFLYFAITISVASQTADIAISSTRLRRVVIAHEILAFLFNLSILGLSINVGASLLS</sequence>
<keyword evidence="1" id="KW-0472">Membrane</keyword>
<dbReference type="Proteomes" id="UP000037939">
    <property type="component" value="Unassembled WGS sequence"/>
</dbReference>
<evidence type="ECO:0000313" key="3">
    <source>
        <dbReference type="Proteomes" id="UP000037939"/>
    </source>
</evidence>
<dbReference type="EMBL" id="LAQT01000037">
    <property type="protein sequence ID" value="KPC49292.1"/>
    <property type="molecule type" value="Genomic_DNA"/>
</dbReference>
<protein>
    <recommendedName>
        <fullName evidence="4">DUF1345 domain-containing protein</fullName>
    </recommendedName>
</protein>
<dbReference type="RefSeq" id="WP_053939654.1">
    <property type="nucleotide sequence ID" value="NZ_LAQT01000037.1"/>
</dbReference>
<organism evidence="2 3">
    <name type="scientific">Amantichitinum ursilacus</name>
    <dbReference type="NCBI Taxonomy" id="857265"/>
    <lineage>
        <taxon>Bacteria</taxon>
        <taxon>Pseudomonadati</taxon>
        <taxon>Pseudomonadota</taxon>
        <taxon>Betaproteobacteria</taxon>
        <taxon>Neisseriales</taxon>
        <taxon>Chitinibacteraceae</taxon>
        <taxon>Amantichitinum</taxon>
    </lineage>
</organism>
<comment type="caution">
    <text evidence="2">The sequence shown here is derived from an EMBL/GenBank/DDBJ whole genome shotgun (WGS) entry which is preliminary data.</text>
</comment>
<dbReference type="Pfam" id="PF07077">
    <property type="entry name" value="DUF1345"/>
    <property type="match status" value="1"/>
</dbReference>
<feature type="transmembrane region" description="Helical" evidence="1">
    <location>
        <begin position="38"/>
        <end position="57"/>
    </location>
</feature>
<dbReference type="InterPro" id="IPR009781">
    <property type="entry name" value="DUF1345"/>
</dbReference>
<keyword evidence="1" id="KW-0812">Transmembrane</keyword>
<accession>A0A0N0XI40</accession>
<keyword evidence="1" id="KW-1133">Transmembrane helix</keyword>
<evidence type="ECO:0008006" key="4">
    <source>
        <dbReference type="Google" id="ProtNLM"/>
    </source>
</evidence>
<name>A0A0N0XI40_9NEIS</name>
<proteinExistence type="predicted"/>
<dbReference type="STRING" id="857265.WG78_20390"/>
<reference evidence="2 3" key="1">
    <citation type="submission" date="2015-07" db="EMBL/GenBank/DDBJ databases">
        <title>Draft genome sequence of the Amantichitinum ursilacus IGB-41, a new chitin-degrading bacterium.</title>
        <authorList>
            <person name="Kirstahler P."/>
            <person name="Guenther M."/>
            <person name="Grumaz C."/>
            <person name="Rupp S."/>
            <person name="Zibek S."/>
            <person name="Sohn K."/>
        </authorList>
    </citation>
    <scope>NUCLEOTIDE SEQUENCE [LARGE SCALE GENOMIC DNA]</scope>
    <source>
        <strain evidence="2 3">IGB-41</strain>
    </source>
</reference>
<gene>
    <name evidence="2" type="ORF">WG78_20390</name>
</gene>
<feature type="transmembrane region" description="Helical" evidence="1">
    <location>
        <begin position="78"/>
        <end position="98"/>
    </location>
</feature>
<dbReference type="OrthoDB" id="64737at2"/>
<keyword evidence="3" id="KW-1185">Reference proteome</keyword>
<evidence type="ECO:0000256" key="1">
    <source>
        <dbReference type="SAM" id="Phobius"/>
    </source>
</evidence>
<evidence type="ECO:0000313" key="2">
    <source>
        <dbReference type="EMBL" id="KPC49292.1"/>
    </source>
</evidence>
<feature type="transmembrane region" description="Helical" evidence="1">
    <location>
        <begin position="110"/>
        <end position="130"/>
    </location>
</feature>